<gene>
    <name evidence="1" type="ORF">DC3_27110</name>
</gene>
<dbReference type="AlphaFoldDB" id="A0A511N3T4"/>
<accession>A0A511N3T4</accession>
<protein>
    <submittedName>
        <fullName evidence="1">Uncharacterized protein</fullName>
    </submittedName>
</protein>
<dbReference type="EMBL" id="BJXB01000011">
    <property type="protein sequence ID" value="GEM47076.1"/>
    <property type="molecule type" value="Genomic_DNA"/>
</dbReference>
<comment type="caution">
    <text evidence="1">The sequence shown here is derived from an EMBL/GenBank/DDBJ whole genome shotgun (WGS) entry which is preliminary data.</text>
</comment>
<keyword evidence="2" id="KW-1185">Reference proteome</keyword>
<reference evidence="1 2" key="1">
    <citation type="submission" date="2019-07" db="EMBL/GenBank/DDBJ databases">
        <title>Whole genome shotgun sequence of Deinococcus cellulosilyticus NBRC 106333.</title>
        <authorList>
            <person name="Hosoyama A."/>
            <person name="Uohara A."/>
            <person name="Ohji S."/>
            <person name="Ichikawa N."/>
        </authorList>
    </citation>
    <scope>NUCLEOTIDE SEQUENCE [LARGE SCALE GENOMIC DNA]</scope>
    <source>
        <strain evidence="1 2">NBRC 106333</strain>
    </source>
</reference>
<dbReference type="RefSeq" id="WP_186816022.1">
    <property type="nucleotide sequence ID" value="NZ_BJXB01000011.1"/>
</dbReference>
<organism evidence="1 2">
    <name type="scientific">Deinococcus cellulosilyticus (strain DSM 18568 / NBRC 106333 / KACC 11606 / 5516J-15)</name>
    <dbReference type="NCBI Taxonomy" id="1223518"/>
    <lineage>
        <taxon>Bacteria</taxon>
        <taxon>Thermotogati</taxon>
        <taxon>Deinococcota</taxon>
        <taxon>Deinococci</taxon>
        <taxon>Deinococcales</taxon>
        <taxon>Deinococcaceae</taxon>
        <taxon>Deinococcus</taxon>
    </lineage>
</organism>
<sequence>MQDRSQPPVIVETITQQRNRPYQKPRLQAEGKWQNVTLQLGSIGFGH</sequence>
<dbReference type="Proteomes" id="UP000321306">
    <property type="component" value="Unassembled WGS sequence"/>
</dbReference>
<evidence type="ECO:0000313" key="2">
    <source>
        <dbReference type="Proteomes" id="UP000321306"/>
    </source>
</evidence>
<proteinExistence type="predicted"/>
<name>A0A511N3T4_DEIC1</name>
<evidence type="ECO:0000313" key="1">
    <source>
        <dbReference type="EMBL" id="GEM47076.1"/>
    </source>
</evidence>